<feature type="transmembrane region" description="Helical" evidence="1">
    <location>
        <begin position="6"/>
        <end position="25"/>
    </location>
</feature>
<dbReference type="CTD" id="8235420"/>
<keyword evidence="1" id="KW-0812">Transmembrane</keyword>
<keyword evidence="1" id="KW-1133">Transmembrane helix</keyword>
<evidence type="ECO:0000313" key="2">
    <source>
        <dbReference type="EMBL" id="EEB18865.1"/>
    </source>
</evidence>
<organism>
    <name type="scientific">Pediculus humanus subsp. corporis</name>
    <name type="common">Body louse</name>
    <dbReference type="NCBI Taxonomy" id="121224"/>
    <lineage>
        <taxon>Eukaryota</taxon>
        <taxon>Metazoa</taxon>
        <taxon>Ecdysozoa</taxon>
        <taxon>Arthropoda</taxon>
        <taxon>Hexapoda</taxon>
        <taxon>Insecta</taxon>
        <taxon>Pterygota</taxon>
        <taxon>Neoptera</taxon>
        <taxon>Paraneoptera</taxon>
        <taxon>Psocodea</taxon>
        <taxon>Troctomorpha</taxon>
        <taxon>Phthiraptera</taxon>
        <taxon>Anoplura</taxon>
        <taxon>Pediculidae</taxon>
        <taxon>Pediculus</taxon>
    </lineage>
</organism>
<gene>
    <name evidence="2" type="ORF">Phum_PHUM537370</name>
</gene>
<reference evidence="2" key="1">
    <citation type="submission" date="2007-04" db="EMBL/GenBank/DDBJ databases">
        <title>Annotation of Pediculus humanus corporis strain USDA.</title>
        <authorList>
            <person name="Kirkness E."/>
            <person name="Hannick L."/>
            <person name="Hass B."/>
            <person name="Bruggner R."/>
            <person name="Lawson D."/>
            <person name="Bidwell S."/>
            <person name="Joardar V."/>
            <person name="Caler E."/>
            <person name="Walenz B."/>
            <person name="Inman J."/>
            <person name="Schobel S."/>
            <person name="Galinsky K."/>
            <person name="Amedeo P."/>
            <person name="Strausberg R."/>
        </authorList>
    </citation>
    <scope>NUCLEOTIDE SEQUENCE</scope>
    <source>
        <strain evidence="2">USDA</strain>
    </source>
</reference>
<sequence>MAFHVYWPALSILTLFIVLVIIVLLRWGPKFCKTRNTTINNDLHGLKRVRVLE</sequence>
<reference evidence="2" key="2">
    <citation type="submission" date="2007-04" db="EMBL/GenBank/DDBJ databases">
        <title>The genome of the human body louse.</title>
        <authorList>
            <consortium name="The Human Body Louse Genome Consortium"/>
            <person name="Kirkness E."/>
            <person name="Walenz B."/>
            <person name="Hass B."/>
            <person name="Bruggner R."/>
            <person name="Strausberg R."/>
        </authorList>
    </citation>
    <scope>NUCLEOTIDE SEQUENCE</scope>
    <source>
        <strain evidence="2">USDA</strain>
    </source>
</reference>
<dbReference type="KEGG" id="phu:Phum_PHUM537370"/>
<name>E0VZQ9_PEDHC</name>
<protein>
    <submittedName>
        <fullName evidence="2">Uncharacterized protein</fullName>
    </submittedName>
</protein>
<dbReference type="RefSeq" id="XP_002431603.1">
    <property type="nucleotide sequence ID" value="XM_002431558.1"/>
</dbReference>
<keyword evidence="1" id="KW-0472">Membrane</keyword>
<dbReference type="HOGENOM" id="CLU_3071101_0_0_1"/>
<dbReference type="GeneID" id="8235420"/>
<proteinExistence type="predicted"/>
<accession>E0VZQ9</accession>
<dbReference type="EMBL" id="DS235854">
    <property type="protein sequence ID" value="EEB18865.1"/>
    <property type="molecule type" value="Genomic_DNA"/>
</dbReference>
<dbReference type="AlphaFoldDB" id="E0VZQ9"/>
<evidence type="ECO:0000256" key="1">
    <source>
        <dbReference type="SAM" id="Phobius"/>
    </source>
</evidence>